<keyword evidence="2" id="KW-1185">Reference proteome</keyword>
<sequence>MNPGRFRVTTQFRPDGAYVQGYWDDGEVAEKMFLGQVGLYGSGHAVVTLAETTADGDYTVIKSWSQQTSVVTGDVA</sequence>
<accession>A0ABQ3QRI4</accession>
<organism evidence="1 2">
    <name type="scientific">Streptomyces violascens</name>
    <dbReference type="NCBI Taxonomy" id="67381"/>
    <lineage>
        <taxon>Bacteria</taxon>
        <taxon>Bacillati</taxon>
        <taxon>Actinomycetota</taxon>
        <taxon>Actinomycetes</taxon>
        <taxon>Kitasatosporales</taxon>
        <taxon>Streptomycetaceae</taxon>
        <taxon>Streptomyces</taxon>
    </lineage>
</organism>
<dbReference type="Proteomes" id="UP001050808">
    <property type="component" value="Unassembled WGS sequence"/>
</dbReference>
<proteinExistence type="predicted"/>
<dbReference type="RefSeq" id="WP_189971276.1">
    <property type="nucleotide sequence ID" value="NZ_BMUA01000045.1"/>
</dbReference>
<evidence type="ECO:0000313" key="2">
    <source>
        <dbReference type="Proteomes" id="UP001050808"/>
    </source>
</evidence>
<comment type="caution">
    <text evidence="1">The sequence shown here is derived from an EMBL/GenBank/DDBJ whole genome shotgun (WGS) entry which is preliminary data.</text>
</comment>
<dbReference type="EMBL" id="BNDY01000017">
    <property type="protein sequence ID" value="GHI39864.1"/>
    <property type="molecule type" value="Genomic_DNA"/>
</dbReference>
<evidence type="ECO:0000313" key="1">
    <source>
        <dbReference type="EMBL" id="GHI39864.1"/>
    </source>
</evidence>
<reference evidence="1" key="1">
    <citation type="submission" date="2024-05" db="EMBL/GenBank/DDBJ databases">
        <title>Whole genome shotgun sequence of Streptomyces violascens NBRC 12920.</title>
        <authorList>
            <person name="Komaki H."/>
            <person name="Tamura T."/>
        </authorList>
    </citation>
    <scope>NUCLEOTIDE SEQUENCE</scope>
    <source>
        <strain evidence="1">NBRC 12920</strain>
    </source>
</reference>
<protein>
    <submittedName>
        <fullName evidence="1">Uncharacterized protein</fullName>
    </submittedName>
</protein>
<gene>
    <name evidence="1" type="ORF">Sviol_42720</name>
</gene>
<name>A0ABQ3QRI4_9ACTN</name>